<gene>
    <name evidence="1" type="ORF">L2E82_26805</name>
</gene>
<sequence length="73" mass="7768">MVQGFGRIGCMVLSIPTFRGDIDDPDGLPDIDIATVTSTPPLSDRLGTLADFSLSFSFSVSPPSTAADFRFKV</sequence>
<dbReference type="EMBL" id="CM042013">
    <property type="protein sequence ID" value="KAI3736818.1"/>
    <property type="molecule type" value="Genomic_DNA"/>
</dbReference>
<proteinExistence type="predicted"/>
<name>A0ACB9CRL1_CICIN</name>
<evidence type="ECO:0000313" key="1">
    <source>
        <dbReference type="EMBL" id="KAI3736818.1"/>
    </source>
</evidence>
<dbReference type="Proteomes" id="UP001055811">
    <property type="component" value="Linkage Group LG05"/>
</dbReference>
<keyword evidence="2" id="KW-1185">Reference proteome</keyword>
<accession>A0ACB9CRL1</accession>
<protein>
    <submittedName>
        <fullName evidence="1">Uncharacterized protein</fullName>
    </submittedName>
</protein>
<reference evidence="1 2" key="2">
    <citation type="journal article" date="2022" name="Mol. Ecol. Resour.">
        <title>The genomes of chicory, endive, great burdock and yacon provide insights into Asteraceae paleo-polyploidization history and plant inulin production.</title>
        <authorList>
            <person name="Fan W."/>
            <person name="Wang S."/>
            <person name="Wang H."/>
            <person name="Wang A."/>
            <person name="Jiang F."/>
            <person name="Liu H."/>
            <person name="Zhao H."/>
            <person name="Xu D."/>
            <person name="Zhang Y."/>
        </authorList>
    </citation>
    <scope>NUCLEOTIDE SEQUENCE [LARGE SCALE GENOMIC DNA]</scope>
    <source>
        <strain evidence="2">cv. Punajuju</strain>
        <tissue evidence="1">Leaves</tissue>
    </source>
</reference>
<evidence type="ECO:0000313" key="2">
    <source>
        <dbReference type="Proteomes" id="UP001055811"/>
    </source>
</evidence>
<reference evidence="2" key="1">
    <citation type="journal article" date="2022" name="Mol. Ecol. Resour.">
        <title>The genomes of chicory, endive, great burdock and yacon provide insights into Asteraceae palaeo-polyploidization history and plant inulin production.</title>
        <authorList>
            <person name="Fan W."/>
            <person name="Wang S."/>
            <person name="Wang H."/>
            <person name="Wang A."/>
            <person name="Jiang F."/>
            <person name="Liu H."/>
            <person name="Zhao H."/>
            <person name="Xu D."/>
            <person name="Zhang Y."/>
        </authorList>
    </citation>
    <scope>NUCLEOTIDE SEQUENCE [LARGE SCALE GENOMIC DNA]</scope>
    <source>
        <strain evidence="2">cv. Punajuju</strain>
    </source>
</reference>
<comment type="caution">
    <text evidence="1">The sequence shown here is derived from an EMBL/GenBank/DDBJ whole genome shotgun (WGS) entry which is preliminary data.</text>
</comment>
<organism evidence="1 2">
    <name type="scientific">Cichorium intybus</name>
    <name type="common">Chicory</name>
    <dbReference type="NCBI Taxonomy" id="13427"/>
    <lineage>
        <taxon>Eukaryota</taxon>
        <taxon>Viridiplantae</taxon>
        <taxon>Streptophyta</taxon>
        <taxon>Embryophyta</taxon>
        <taxon>Tracheophyta</taxon>
        <taxon>Spermatophyta</taxon>
        <taxon>Magnoliopsida</taxon>
        <taxon>eudicotyledons</taxon>
        <taxon>Gunneridae</taxon>
        <taxon>Pentapetalae</taxon>
        <taxon>asterids</taxon>
        <taxon>campanulids</taxon>
        <taxon>Asterales</taxon>
        <taxon>Asteraceae</taxon>
        <taxon>Cichorioideae</taxon>
        <taxon>Cichorieae</taxon>
        <taxon>Cichoriinae</taxon>
        <taxon>Cichorium</taxon>
    </lineage>
</organism>